<dbReference type="RefSeq" id="WP_379900643.1">
    <property type="nucleotide sequence ID" value="NZ_JBHRTR010000026.1"/>
</dbReference>
<accession>A0ABV7L0W3</accession>
<dbReference type="PANTHER" id="PTHR35563:SF2">
    <property type="entry name" value="BARREL METAL-DEPENDENT HYDROLASE, PUTATIVE (AFU_ORTHOLOGUE AFUA_1G16240)-RELATED"/>
    <property type="match status" value="1"/>
</dbReference>
<comment type="caution">
    <text evidence="1">The sequence shown here is derived from an EMBL/GenBank/DDBJ whole genome shotgun (WGS) entry which is preliminary data.</text>
</comment>
<gene>
    <name evidence="1" type="ORF">ACFOGJ_12080</name>
</gene>
<dbReference type="PANTHER" id="PTHR35563">
    <property type="entry name" value="BARREL METAL-DEPENDENT HYDROLASE, PUTATIVE (AFU_ORTHOLOGUE AFUA_1G16240)-RELATED"/>
    <property type="match status" value="1"/>
</dbReference>
<organism evidence="1 2">
    <name type="scientific">Marinibaculum pumilum</name>
    <dbReference type="NCBI Taxonomy" id="1766165"/>
    <lineage>
        <taxon>Bacteria</taxon>
        <taxon>Pseudomonadati</taxon>
        <taxon>Pseudomonadota</taxon>
        <taxon>Alphaproteobacteria</taxon>
        <taxon>Rhodospirillales</taxon>
        <taxon>Rhodospirillaceae</taxon>
        <taxon>Marinibaculum</taxon>
    </lineage>
</organism>
<reference evidence="2" key="1">
    <citation type="journal article" date="2019" name="Int. J. Syst. Evol. Microbiol.">
        <title>The Global Catalogue of Microorganisms (GCM) 10K type strain sequencing project: providing services to taxonomists for standard genome sequencing and annotation.</title>
        <authorList>
            <consortium name="The Broad Institute Genomics Platform"/>
            <consortium name="The Broad Institute Genome Sequencing Center for Infectious Disease"/>
            <person name="Wu L."/>
            <person name="Ma J."/>
        </authorList>
    </citation>
    <scope>NUCLEOTIDE SEQUENCE [LARGE SCALE GENOMIC DNA]</scope>
    <source>
        <strain evidence="2">KCTC 42964</strain>
    </source>
</reference>
<dbReference type="InterPro" id="IPR052358">
    <property type="entry name" value="Aro_Compnd_Degr_Hydrolases"/>
</dbReference>
<dbReference type="InterPro" id="IPR032466">
    <property type="entry name" value="Metal_Hydrolase"/>
</dbReference>
<keyword evidence="2" id="KW-1185">Reference proteome</keyword>
<proteinExistence type="predicted"/>
<dbReference type="SUPFAM" id="SSF51556">
    <property type="entry name" value="Metallo-dependent hydrolases"/>
    <property type="match status" value="1"/>
</dbReference>
<dbReference type="Proteomes" id="UP001595528">
    <property type="component" value="Unassembled WGS sequence"/>
</dbReference>
<sequence>MTPLFDCHLHIIDPAFSLVPNQGYLPPAYGVAAYRSELAGLGLEAAGGVVVSGSFQAMDTAYLGPALTALGPAWRAVINLDPELPDGEIERLHGIGVRAIRVNLKRGAGTALADLERQARRVWDLAGWHTEFYLDAGAVLPELRPALAKLPKIAIDHLGLSEAGLDELEALAAHGAAVKATGFSRFDGDVADALRRLDAANPGALMAGSDLPSTRAPARFGAGDLDLLRDSFAGRDLDRILRGNGAAFYEVDLPEL</sequence>
<dbReference type="EMBL" id="JBHRTR010000026">
    <property type="protein sequence ID" value="MFC3227976.1"/>
    <property type="molecule type" value="Genomic_DNA"/>
</dbReference>
<dbReference type="Gene3D" id="3.20.20.140">
    <property type="entry name" value="Metal-dependent hydrolases"/>
    <property type="match status" value="1"/>
</dbReference>
<evidence type="ECO:0000313" key="1">
    <source>
        <dbReference type="EMBL" id="MFC3227976.1"/>
    </source>
</evidence>
<name>A0ABV7L0W3_9PROT</name>
<protein>
    <submittedName>
        <fullName evidence="1">Amidohydrolase family protein</fullName>
    </submittedName>
</protein>
<evidence type="ECO:0000313" key="2">
    <source>
        <dbReference type="Proteomes" id="UP001595528"/>
    </source>
</evidence>